<reference evidence="3" key="1">
    <citation type="submission" date="2022-10" db="EMBL/GenBank/DDBJ databases">
        <title>Catenovulum adriacola sp. nov. isolated in the Harbour of Susak.</title>
        <authorList>
            <person name="Schoch T."/>
            <person name="Reich S.J."/>
            <person name="Stoeferle S."/>
            <person name="Flaiz M."/>
            <person name="Kazda M."/>
            <person name="Riedel C.U."/>
            <person name="Duerre P."/>
        </authorList>
    </citation>
    <scope>NUCLEOTIDE SEQUENCE</scope>
    <source>
        <strain evidence="3">TS8</strain>
    </source>
</reference>
<accession>A0ABY7ARF1</accession>
<name>A0ABY7ARF1_9ALTE</name>
<dbReference type="EMBL" id="CP109965">
    <property type="protein sequence ID" value="WAJ70924.1"/>
    <property type="molecule type" value="Genomic_DNA"/>
</dbReference>
<proteinExistence type="inferred from homology"/>
<organism evidence="3 4">
    <name type="scientific">Catenovulum adriaticum</name>
    <dbReference type="NCBI Taxonomy" id="2984846"/>
    <lineage>
        <taxon>Bacteria</taxon>
        <taxon>Pseudomonadati</taxon>
        <taxon>Pseudomonadota</taxon>
        <taxon>Gammaproteobacteria</taxon>
        <taxon>Alteromonadales</taxon>
        <taxon>Alteromonadaceae</taxon>
        <taxon>Catenovulum</taxon>
    </lineage>
</organism>
<dbReference type="PANTHER" id="PTHR30327:SF1">
    <property type="entry name" value="UPF0301 PROTEIN YQGE"/>
    <property type="match status" value="1"/>
</dbReference>
<keyword evidence="4" id="KW-1185">Reference proteome</keyword>
<dbReference type="Proteomes" id="UP001163726">
    <property type="component" value="Chromosome"/>
</dbReference>
<protein>
    <recommendedName>
        <fullName evidence="2">UPF0301 protein OLW01_03735</fullName>
    </recommendedName>
</protein>
<dbReference type="SUPFAM" id="SSF143456">
    <property type="entry name" value="VC0467-like"/>
    <property type="match status" value="1"/>
</dbReference>
<evidence type="ECO:0000256" key="1">
    <source>
        <dbReference type="ARBA" id="ARBA00009600"/>
    </source>
</evidence>
<evidence type="ECO:0000313" key="4">
    <source>
        <dbReference type="Proteomes" id="UP001163726"/>
    </source>
</evidence>
<dbReference type="InterPro" id="IPR003774">
    <property type="entry name" value="AlgH-like"/>
</dbReference>
<sequence>MQSLQNHLLIAMPSMQDPYFSRSVTYICEHNEKGAMGIIINQPMEMSISELLAQVSDGTNNKHIDPDIPVYAGGPVSAERGFILHTPQDIWKSSLELSDELMVTTSKDILEAIGGEHQPDNFLICLGYAGWQAGQLEQELLENSWITIAADKELLFSTPIHARWQKATEKLGFSPWQMSDDIGHA</sequence>
<dbReference type="RefSeq" id="WP_268075298.1">
    <property type="nucleotide sequence ID" value="NZ_CP109965.1"/>
</dbReference>
<dbReference type="NCBIfam" id="NF001266">
    <property type="entry name" value="PRK00228.1-1"/>
    <property type="match status" value="1"/>
</dbReference>
<dbReference type="PANTHER" id="PTHR30327">
    <property type="entry name" value="UNCHARACTERIZED PROTEIN YQGE"/>
    <property type="match status" value="1"/>
</dbReference>
<gene>
    <name evidence="3" type="ORF">OLW01_03735</name>
</gene>
<comment type="similarity">
    <text evidence="1 2">Belongs to the UPF0301 (AlgH) family.</text>
</comment>
<evidence type="ECO:0000313" key="3">
    <source>
        <dbReference type="EMBL" id="WAJ70924.1"/>
    </source>
</evidence>
<dbReference type="Gene3D" id="3.40.1740.10">
    <property type="entry name" value="VC0467-like"/>
    <property type="match status" value="1"/>
</dbReference>
<dbReference type="Pfam" id="PF02622">
    <property type="entry name" value="DUF179"/>
    <property type="match status" value="1"/>
</dbReference>
<evidence type="ECO:0000256" key="2">
    <source>
        <dbReference type="HAMAP-Rule" id="MF_00758"/>
    </source>
</evidence>
<dbReference type="HAMAP" id="MF_00758">
    <property type="entry name" value="UPF0301"/>
    <property type="match status" value="1"/>
</dbReference>